<dbReference type="Proteomes" id="UP001295469">
    <property type="component" value="Chromosome C09"/>
</dbReference>
<organism evidence="1">
    <name type="scientific">Brassica napus</name>
    <name type="common">Rape</name>
    <dbReference type="NCBI Taxonomy" id="3708"/>
    <lineage>
        <taxon>Eukaryota</taxon>
        <taxon>Viridiplantae</taxon>
        <taxon>Streptophyta</taxon>
        <taxon>Embryophyta</taxon>
        <taxon>Tracheophyta</taxon>
        <taxon>Spermatophyta</taxon>
        <taxon>Magnoliopsida</taxon>
        <taxon>eudicotyledons</taxon>
        <taxon>Gunneridae</taxon>
        <taxon>Pentapetalae</taxon>
        <taxon>rosids</taxon>
        <taxon>malvids</taxon>
        <taxon>Brassicales</taxon>
        <taxon>Brassicaceae</taxon>
        <taxon>Brassiceae</taxon>
        <taxon>Brassica</taxon>
    </lineage>
</organism>
<name>A0A816J695_BRANA</name>
<gene>
    <name evidence="1" type="ORF">DARMORV10_C09P68550.1</name>
</gene>
<dbReference type="EMBL" id="HG994373">
    <property type="protein sequence ID" value="CAF1788719.1"/>
    <property type="molecule type" value="Genomic_DNA"/>
</dbReference>
<reference evidence="1" key="1">
    <citation type="submission" date="2021-01" db="EMBL/GenBank/DDBJ databases">
        <authorList>
            <consortium name="Genoscope - CEA"/>
            <person name="William W."/>
        </authorList>
    </citation>
    <scope>NUCLEOTIDE SEQUENCE</scope>
</reference>
<dbReference type="AlphaFoldDB" id="A0A816J695"/>
<proteinExistence type="predicted"/>
<evidence type="ECO:0000313" key="1">
    <source>
        <dbReference type="EMBL" id="CAF1788719.1"/>
    </source>
</evidence>
<accession>A0A816J695</accession>
<sequence>MTQRLRLRMGMLTWLGKSRRINIEGREVKVSNANVDLCVASRDKDRNDCRGSMFAYSVMSEPKETGREEK</sequence>
<protein>
    <submittedName>
        <fullName evidence="1">(rape) hypothetical protein</fullName>
    </submittedName>
</protein>